<dbReference type="Gene3D" id="3.40.50.10420">
    <property type="entry name" value="NagB/RpiA/CoA transferase-like"/>
    <property type="match status" value="1"/>
</dbReference>
<evidence type="ECO:0000256" key="2">
    <source>
        <dbReference type="ARBA" id="ARBA00022741"/>
    </source>
</evidence>
<dbReference type="OrthoDB" id="3242798at2"/>
<dbReference type="InterPro" id="IPR002698">
    <property type="entry name" value="FTHF_cligase"/>
</dbReference>
<feature type="binding site" evidence="4">
    <location>
        <position position="73"/>
    </location>
    <ligand>
        <name>substrate</name>
    </ligand>
</feature>
<evidence type="ECO:0000256" key="1">
    <source>
        <dbReference type="ARBA" id="ARBA00010638"/>
    </source>
</evidence>
<dbReference type="EC" id="6.3.3.2" evidence="5"/>
<dbReference type="GO" id="GO:0046872">
    <property type="term" value="F:metal ion binding"/>
    <property type="evidence" value="ECO:0007669"/>
    <property type="project" value="UniProtKB-KW"/>
</dbReference>
<sequence length="218" mass="23326">MRRSPLGWQDLTVEPLSKIQWRAHLRAQRLSMDDGARHRAAEGLASAGLEWVSLVRSGPAPLTICAYVSVGPEPSTALLLTTLSQAGDHVFVPVCRPGHQLSWVSWHPGVPMQRSTLAPVMEPVGRRHAFAALGPVAALLLPALAVDTSGVRLGQGGGYYDRFLASLQTTKNAGLPGVPAAAVVYDHEVLAPHQLPHDALDQPVDYLLTPDNVRPAAK</sequence>
<dbReference type="GO" id="GO:0030272">
    <property type="term" value="F:5-formyltetrahydrofolate cyclo-ligase activity"/>
    <property type="evidence" value="ECO:0007669"/>
    <property type="project" value="UniProtKB-EC"/>
</dbReference>
<dbReference type="PANTHER" id="PTHR23407:SF1">
    <property type="entry name" value="5-FORMYLTETRAHYDROFOLATE CYCLO-LIGASE"/>
    <property type="match status" value="1"/>
</dbReference>
<dbReference type="PIRSF" id="PIRSF006806">
    <property type="entry name" value="FTHF_cligase"/>
    <property type="match status" value="1"/>
</dbReference>
<evidence type="ECO:0000313" key="7">
    <source>
        <dbReference type="Proteomes" id="UP000062833"/>
    </source>
</evidence>
<dbReference type="PANTHER" id="PTHR23407">
    <property type="entry name" value="ATPASE INHIBITOR/5-FORMYLTETRAHYDROFOLATE CYCLO-LIGASE"/>
    <property type="match status" value="1"/>
</dbReference>
<dbReference type="InterPro" id="IPR037171">
    <property type="entry name" value="NagB/RpiA_transferase-like"/>
</dbReference>
<proteinExistence type="inferred from homology"/>
<dbReference type="AlphaFoldDB" id="A0A0M3UGK7"/>
<protein>
    <recommendedName>
        <fullName evidence="5">5-formyltetrahydrofolate cyclo-ligase</fullName>
        <ecNumber evidence="5">6.3.3.2</ecNumber>
    </recommendedName>
</protein>
<evidence type="ECO:0000256" key="4">
    <source>
        <dbReference type="PIRSR" id="PIRSR006806-1"/>
    </source>
</evidence>
<keyword evidence="5" id="KW-0479">Metal-binding</keyword>
<dbReference type="Pfam" id="PF01812">
    <property type="entry name" value="5-FTHF_cyc-lig"/>
    <property type="match status" value="1"/>
</dbReference>
<dbReference type="InterPro" id="IPR024185">
    <property type="entry name" value="FTHF_cligase-like_sf"/>
</dbReference>
<evidence type="ECO:0000313" key="6">
    <source>
        <dbReference type="EMBL" id="ALE92909.1"/>
    </source>
</evidence>
<dbReference type="Proteomes" id="UP000062833">
    <property type="component" value="Chromosome"/>
</dbReference>
<comment type="cofactor">
    <cofactor evidence="5">
        <name>Mg(2+)</name>
        <dbReference type="ChEBI" id="CHEBI:18420"/>
    </cofactor>
</comment>
<dbReference type="SUPFAM" id="SSF100950">
    <property type="entry name" value="NagB/RpiA/CoA transferase-like"/>
    <property type="match status" value="1"/>
</dbReference>
<comment type="catalytic activity">
    <reaction evidence="5">
        <text>(6S)-5-formyl-5,6,7,8-tetrahydrofolate + ATP = (6R)-5,10-methenyltetrahydrofolate + ADP + phosphate</text>
        <dbReference type="Rhea" id="RHEA:10488"/>
        <dbReference type="ChEBI" id="CHEBI:30616"/>
        <dbReference type="ChEBI" id="CHEBI:43474"/>
        <dbReference type="ChEBI" id="CHEBI:57455"/>
        <dbReference type="ChEBI" id="CHEBI:57457"/>
        <dbReference type="ChEBI" id="CHEBI:456216"/>
        <dbReference type="EC" id="6.3.3.2"/>
    </reaction>
</comment>
<keyword evidence="3 4" id="KW-0067">ATP-binding</keyword>
<dbReference type="GO" id="GO:0035999">
    <property type="term" value="P:tetrahydrofolate interconversion"/>
    <property type="evidence" value="ECO:0007669"/>
    <property type="project" value="TreeGrafter"/>
</dbReference>
<reference evidence="7" key="1">
    <citation type="submission" date="2015-09" db="EMBL/GenBank/DDBJ databases">
        <title>Complete genome of Arthrobacter alpinus strain R3.8.</title>
        <authorList>
            <person name="See-Too W.S."/>
            <person name="Chan K.G."/>
        </authorList>
    </citation>
    <scope>NUCLEOTIDE SEQUENCE [LARGE SCALE GENOMIC DNA]</scope>
    <source>
        <strain evidence="7">R3.8</strain>
    </source>
</reference>
<keyword evidence="5" id="KW-0460">Magnesium</keyword>
<feature type="binding site" evidence="4">
    <location>
        <position position="68"/>
    </location>
    <ligand>
        <name>substrate</name>
    </ligand>
</feature>
<keyword evidence="2 4" id="KW-0547">Nucleotide-binding</keyword>
<comment type="similarity">
    <text evidence="1 5">Belongs to the 5-formyltetrahydrofolate cyclo-ligase family.</text>
</comment>
<dbReference type="PATRIC" id="fig|656366.3.peg.2682"/>
<evidence type="ECO:0000256" key="5">
    <source>
        <dbReference type="RuleBase" id="RU361279"/>
    </source>
</evidence>
<keyword evidence="7" id="KW-1185">Reference proteome</keyword>
<dbReference type="EMBL" id="CP012677">
    <property type="protein sequence ID" value="ALE92909.1"/>
    <property type="molecule type" value="Genomic_DNA"/>
</dbReference>
<dbReference type="NCBIfam" id="TIGR02727">
    <property type="entry name" value="MTHFS_bact"/>
    <property type="match status" value="1"/>
</dbReference>
<evidence type="ECO:0000256" key="3">
    <source>
        <dbReference type="ARBA" id="ARBA00022840"/>
    </source>
</evidence>
<accession>A0A0M3UGK7</accession>
<dbReference type="GO" id="GO:0009396">
    <property type="term" value="P:folic acid-containing compound biosynthetic process"/>
    <property type="evidence" value="ECO:0007669"/>
    <property type="project" value="TreeGrafter"/>
</dbReference>
<feature type="binding site" evidence="4">
    <location>
        <begin position="152"/>
        <end position="160"/>
    </location>
    <ligand>
        <name>ATP</name>
        <dbReference type="ChEBI" id="CHEBI:30616"/>
    </ligand>
</feature>
<name>A0A0M3UGK7_9MICC</name>
<dbReference type="KEGG" id="aaq:AOC05_12385"/>
<dbReference type="GO" id="GO:0005524">
    <property type="term" value="F:ATP binding"/>
    <property type="evidence" value="ECO:0007669"/>
    <property type="project" value="UniProtKB-KW"/>
</dbReference>
<organism evidence="6 7">
    <name type="scientific">Arthrobacter alpinus</name>
    <dbReference type="NCBI Taxonomy" id="656366"/>
    <lineage>
        <taxon>Bacteria</taxon>
        <taxon>Bacillati</taxon>
        <taxon>Actinomycetota</taxon>
        <taxon>Actinomycetes</taxon>
        <taxon>Micrococcales</taxon>
        <taxon>Micrococcaceae</taxon>
        <taxon>Arthrobacter</taxon>
    </lineage>
</organism>
<feature type="binding site" evidence="4">
    <location>
        <begin position="18"/>
        <end position="22"/>
    </location>
    <ligand>
        <name>ATP</name>
        <dbReference type="ChEBI" id="CHEBI:30616"/>
    </ligand>
</feature>
<gene>
    <name evidence="6" type="ORF">AOC05_12385</name>
</gene>